<evidence type="ECO:0000313" key="1">
    <source>
        <dbReference type="EMBL" id="DAD22010.1"/>
    </source>
</evidence>
<protein>
    <submittedName>
        <fullName evidence="1">Uncharacterized protein</fullName>
    </submittedName>
</protein>
<accession>A0A822XNM8</accession>
<keyword evidence="2" id="KW-1185">Reference proteome</keyword>
<name>A0A822XNM8_NELNU</name>
<comment type="caution">
    <text evidence="1">The sequence shown here is derived from an EMBL/GenBank/DDBJ whole genome shotgun (WGS) entry which is preliminary data.</text>
</comment>
<sequence length="40" mass="4608">MAVRGCRNVSVKRRGKTTLAITKSLRKLLGKEREYFILDV</sequence>
<dbReference type="EMBL" id="DUZY01000001">
    <property type="protein sequence ID" value="DAD22010.1"/>
    <property type="molecule type" value="Genomic_DNA"/>
</dbReference>
<proteinExistence type="predicted"/>
<dbReference type="AlphaFoldDB" id="A0A822XNM8"/>
<evidence type="ECO:0000313" key="2">
    <source>
        <dbReference type="Proteomes" id="UP000607653"/>
    </source>
</evidence>
<dbReference type="Proteomes" id="UP000607653">
    <property type="component" value="Unassembled WGS sequence"/>
</dbReference>
<organism evidence="1 2">
    <name type="scientific">Nelumbo nucifera</name>
    <name type="common">Sacred lotus</name>
    <dbReference type="NCBI Taxonomy" id="4432"/>
    <lineage>
        <taxon>Eukaryota</taxon>
        <taxon>Viridiplantae</taxon>
        <taxon>Streptophyta</taxon>
        <taxon>Embryophyta</taxon>
        <taxon>Tracheophyta</taxon>
        <taxon>Spermatophyta</taxon>
        <taxon>Magnoliopsida</taxon>
        <taxon>Proteales</taxon>
        <taxon>Nelumbonaceae</taxon>
        <taxon>Nelumbo</taxon>
    </lineage>
</organism>
<gene>
    <name evidence="1" type="ORF">HUJ06_023473</name>
</gene>
<reference evidence="1 2" key="1">
    <citation type="journal article" date="2020" name="Mol. Biol. Evol.">
        <title>Distinct Expression and Methylation Patterns for Genes with Different Fates following a Single Whole-Genome Duplication in Flowering Plants.</title>
        <authorList>
            <person name="Shi T."/>
            <person name="Rahmani R.S."/>
            <person name="Gugger P.F."/>
            <person name="Wang M."/>
            <person name="Li H."/>
            <person name="Zhang Y."/>
            <person name="Li Z."/>
            <person name="Wang Q."/>
            <person name="Van de Peer Y."/>
            <person name="Marchal K."/>
            <person name="Chen J."/>
        </authorList>
    </citation>
    <scope>NUCLEOTIDE SEQUENCE [LARGE SCALE GENOMIC DNA]</scope>
    <source>
        <tissue evidence="1">Leaf</tissue>
    </source>
</reference>